<dbReference type="GO" id="GO:0009678">
    <property type="term" value="F:diphosphate hydrolysis-driven proton transmembrane transporter activity"/>
    <property type="evidence" value="ECO:0007669"/>
    <property type="project" value="UniProtKB-EC"/>
</dbReference>
<keyword evidence="4 10" id="KW-0812">Transmembrane</keyword>
<evidence type="ECO:0000256" key="6">
    <source>
        <dbReference type="ARBA" id="ARBA00022967"/>
    </source>
</evidence>
<dbReference type="Proteomes" id="UP000012960">
    <property type="component" value="Unplaced"/>
</dbReference>
<evidence type="ECO:0000313" key="11">
    <source>
        <dbReference type="EMBL" id="CAG1830738.1"/>
    </source>
</evidence>
<dbReference type="InParanoid" id="A0A804K3I4"/>
<dbReference type="GO" id="GO:0016020">
    <property type="term" value="C:membrane"/>
    <property type="evidence" value="ECO:0007669"/>
    <property type="project" value="InterPro"/>
</dbReference>
<organism evidence="12 13">
    <name type="scientific">Musa acuminata subsp. malaccensis</name>
    <name type="common">Wild banana</name>
    <name type="synonym">Musa malaccensis</name>
    <dbReference type="NCBI Taxonomy" id="214687"/>
    <lineage>
        <taxon>Eukaryota</taxon>
        <taxon>Viridiplantae</taxon>
        <taxon>Streptophyta</taxon>
        <taxon>Embryophyta</taxon>
        <taxon>Tracheophyta</taxon>
        <taxon>Spermatophyta</taxon>
        <taxon>Magnoliopsida</taxon>
        <taxon>Liliopsida</taxon>
        <taxon>Zingiberales</taxon>
        <taxon>Musaceae</taxon>
        <taxon>Musa</taxon>
    </lineage>
</organism>
<dbReference type="Gramene" id="Ma08_t06280.1">
    <property type="protein sequence ID" value="Ma08_p06280.1"/>
    <property type="gene ID" value="Ma08_g06280"/>
</dbReference>
<proteinExistence type="predicted"/>
<feature type="transmembrane region" description="Helical" evidence="10">
    <location>
        <begin position="91"/>
        <end position="111"/>
    </location>
</feature>
<dbReference type="AlphaFoldDB" id="A0A804K3I4"/>
<dbReference type="GO" id="GO:0012505">
    <property type="term" value="C:endomembrane system"/>
    <property type="evidence" value="ECO:0007669"/>
    <property type="project" value="UniProtKB-SubCell"/>
</dbReference>
<evidence type="ECO:0000313" key="13">
    <source>
        <dbReference type="Proteomes" id="UP000012960"/>
    </source>
</evidence>
<keyword evidence="13" id="KW-1185">Reference proteome</keyword>
<keyword evidence="7 10" id="KW-1133">Transmembrane helix</keyword>
<reference evidence="12" key="2">
    <citation type="submission" date="2021-05" db="UniProtKB">
        <authorList>
            <consortium name="EnsemblPlants"/>
        </authorList>
    </citation>
    <scope>IDENTIFICATION</scope>
    <source>
        <strain evidence="12">subsp. malaccensis</strain>
    </source>
</reference>
<keyword evidence="8" id="KW-0406">Ion transport</keyword>
<evidence type="ECO:0000256" key="5">
    <source>
        <dbReference type="ARBA" id="ARBA00022842"/>
    </source>
</evidence>
<evidence type="ECO:0000256" key="9">
    <source>
        <dbReference type="ARBA" id="ARBA00023136"/>
    </source>
</evidence>
<keyword evidence="9 10" id="KW-0472">Membrane</keyword>
<name>A0A804K3I4_MUSAM</name>
<evidence type="ECO:0000256" key="2">
    <source>
        <dbReference type="ARBA" id="ARBA00013242"/>
    </source>
</evidence>
<dbReference type="EnsemblPlants" id="Ma08_t06280.1">
    <property type="protein sequence ID" value="Ma08_p06280.1"/>
    <property type="gene ID" value="Ma08_g06280"/>
</dbReference>
<dbReference type="EMBL" id="HG996472">
    <property type="protein sequence ID" value="CAG1830738.1"/>
    <property type="molecule type" value="Genomic_DNA"/>
</dbReference>
<evidence type="ECO:0000256" key="10">
    <source>
        <dbReference type="SAM" id="Phobius"/>
    </source>
</evidence>
<keyword evidence="5" id="KW-0460">Magnesium</keyword>
<dbReference type="OMA" id="CYLIFER"/>
<accession>A0A804K3I4</accession>
<reference evidence="11" key="1">
    <citation type="submission" date="2021-03" db="EMBL/GenBank/DDBJ databases">
        <authorList>
            <consortium name="Genoscope - CEA"/>
            <person name="William W."/>
        </authorList>
    </citation>
    <scope>NUCLEOTIDE SEQUENCE</scope>
    <source>
        <strain evidence="11">Doubled-haploid Pahang</strain>
    </source>
</reference>
<dbReference type="PANTHER" id="PTHR31998">
    <property type="entry name" value="K(+)-INSENSITIVE PYROPHOSPHATE-ENERGIZED PROTON PUMP"/>
    <property type="match status" value="1"/>
</dbReference>
<evidence type="ECO:0000313" key="12">
    <source>
        <dbReference type="EnsemblPlants" id="Ma08_p06280.1"/>
    </source>
</evidence>
<feature type="transmembrane region" description="Helical" evidence="10">
    <location>
        <begin position="152"/>
        <end position="174"/>
    </location>
</feature>
<gene>
    <name evidence="11" type="ORF">GSMUA_339920.1</name>
</gene>
<evidence type="ECO:0000256" key="8">
    <source>
        <dbReference type="ARBA" id="ARBA00023065"/>
    </source>
</evidence>
<comment type="subcellular location">
    <subcellularLocation>
        <location evidence="1">Endomembrane system</location>
        <topology evidence="1">Multi-pass membrane protein</topology>
    </subcellularLocation>
</comment>
<keyword evidence="3" id="KW-0813">Transport</keyword>
<evidence type="ECO:0000256" key="3">
    <source>
        <dbReference type="ARBA" id="ARBA00022448"/>
    </source>
</evidence>
<dbReference type="Pfam" id="PF03030">
    <property type="entry name" value="H_PPase"/>
    <property type="match status" value="1"/>
</dbReference>
<keyword evidence="6" id="KW-1278">Translocase</keyword>
<dbReference type="InterPro" id="IPR004131">
    <property type="entry name" value="PPase-energised_H-pump"/>
</dbReference>
<dbReference type="EC" id="7.1.3.1" evidence="2"/>
<sequence length="262" mass="27836">MYGIALAASGMLGTIATYLASDNAAGIAEMAGMVCKLCEIMDALDARMDNTLVLFLKNTLLLATALLSVALFGAFISRARIMAVNVSSPKVFIGLIVKLCFLPCCFSTMAMTGVGKAALKTVEEMSTDASLKKMIPTDALVILTPLVVGNFFGVHTCSSCWLTGFCCAGCYLIFERRWGLVRIMQRNTWSPSVLLSSNAVSIYVTRAKGDLHKAAVISATVGVPLKETSGPSLNVLSKLMAVESLMFAPFFAAHGGLLLKLL</sequence>
<evidence type="ECO:0000256" key="7">
    <source>
        <dbReference type="ARBA" id="ARBA00022989"/>
    </source>
</evidence>
<evidence type="ECO:0000256" key="4">
    <source>
        <dbReference type="ARBA" id="ARBA00022692"/>
    </source>
</evidence>
<dbReference type="GO" id="GO:0004427">
    <property type="term" value="F:inorganic diphosphate phosphatase activity"/>
    <property type="evidence" value="ECO:0007669"/>
    <property type="project" value="InterPro"/>
</dbReference>
<protein>
    <recommendedName>
        <fullName evidence="2">H(+)-exporting diphosphatase</fullName>
        <ecNumber evidence="2">7.1.3.1</ecNumber>
    </recommendedName>
</protein>
<evidence type="ECO:0000256" key="1">
    <source>
        <dbReference type="ARBA" id="ARBA00004127"/>
    </source>
</evidence>
<feature type="transmembrane region" description="Helical" evidence="10">
    <location>
        <begin position="60"/>
        <end position="79"/>
    </location>
</feature>